<accession>A0AA42DMG8</accession>
<dbReference type="RefSeq" id="WP_271012025.1">
    <property type="nucleotide sequence ID" value="NZ_JAQIFT010000040.1"/>
</dbReference>
<sequence length="109" mass="11281">MAKAKFIQDGKIIYFTATAEVGYNDIVPIGGIVGVAAEAIPSGGTGGVRLTGVYEMPAAAETMEVGDVLYWDNSNRYVTKTKSELTCVAGIAVSKKTSSSAGTVLCRIG</sequence>
<name>A0AA42DMG8_9FIRM</name>
<dbReference type="PIRSF" id="PIRSF030771">
    <property type="entry name" value="UCP030771"/>
    <property type="match status" value="1"/>
</dbReference>
<gene>
    <name evidence="1" type="ORF">PBV87_09260</name>
</gene>
<dbReference type="InterPro" id="IPR011231">
    <property type="entry name" value="Phage_VT1-Sakai_H0018"/>
</dbReference>
<reference evidence="1" key="1">
    <citation type="journal article" date="2023" name="Int. J. Syst. Evol. Microbiol.">
        <title>&lt;i&gt;Holtiella tumoricola&lt;/i&gt; gen. nov. sp. nov., isolated from a human clinical sample.</title>
        <authorList>
            <person name="Allen-Vercoe E."/>
            <person name="Daigneault M.C."/>
            <person name="Vancuren S.J."/>
            <person name="Cochrane K."/>
            <person name="O'Neal L.L."/>
            <person name="Sankaranarayanan K."/>
            <person name="Lawson P.A."/>
        </authorList>
    </citation>
    <scope>NUCLEOTIDE SEQUENCE</scope>
    <source>
        <strain evidence="1">CC70A</strain>
    </source>
</reference>
<dbReference type="EMBL" id="JAQIFT010000040">
    <property type="protein sequence ID" value="MDA3731663.1"/>
    <property type="molecule type" value="Genomic_DNA"/>
</dbReference>
<dbReference type="AlphaFoldDB" id="A0AA42DMG8"/>
<proteinExistence type="predicted"/>
<protein>
    <submittedName>
        <fullName evidence="1">DUF2190 family protein</fullName>
    </submittedName>
</protein>
<dbReference type="Proteomes" id="UP001169242">
    <property type="component" value="Unassembled WGS sequence"/>
</dbReference>
<organism evidence="1 2">
    <name type="scientific">Holtiella tumoricola</name>
    <dbReference type="NCBI Taxonomy" id="3018743"/>
    <lineage>
        <taxon>Bacteria</taxon>
        <taxon>Bacillati</taxon>
        <taxon>Bacillota</taxon>
        <taxon>Clostridia</taxon>
        <taxon>Lachnospirales</taxon>
        <taxon>Cellulosilyticaceae</taxon>
        <taxon>Holtiella</taxon>
    </lineage>
</organism>
<evidence type="ECO:0000313" key="1">
    <source>
        <dbReference type="EMBL" id="MDA3731663.1"/>
    </source>
</evidence>
<comment type="caution">
    <text evidence="1">The sequence shown here is derived from an EMBL/GenBank/DDBJ whole genome shotgun (WGS) entry which is preliminary data.</text>
</comment>
<keyword evidence="2" id="KW-1185">Reference proteome</keyword>
<dbReference type="Pfam" id="PF09956">
    <property type="entry name" value="Phage_cement_2"/>
    <property type="match status" value="1"/>
</dbReference>
<evidence type="ECO:0000313" key="2">
    <source>
        <dbReference type="Proteomes" id="UP001169242"/>
    </source>
</evidence>